<evidence type="ECO:0000256" key="1">
    <source>
        <dbReference type="ARBA" id="ARBA00006019"/>
    </source>
</evidence>
<comment type="caution">
    <text evidence="8">The sequence shown here is derived from an EMBL/GenBank/DDBJ whole genome shotgun (WGS) entry which is preliminary data.</text>
</comment>
<dbReference type="SMART" id="SM00884">
    <property type="entry name" value="Cullin_Nedd8"/>
    <property type="match status" value="1"/>
</dbReference>
<dbReference type="InterPro" id="IPR036388">
    <property type="entry name" value="WH-like_DNA-bd_sf"/>
</dbReference>
<dbReference type="InterPro" id="IPR001373">
    <property type="entry name" value="Cullin_N"/>
</dbReference>
<accession>A0AAV8A559</accession>
<dbReference type="InterPro" id="IPR045093">
    <property type="entry name" value="Cullin"/>
</dbReference>
<dbReference type="GO" id="GO:0031625">
    <property type="term" value="F:ubiquitin protein ligase binding"/>
    <property type="evidence" value="ECO:0007669"/>
    <property type="project" value="InterPro"/>
</dbReference>
<evidence type="ECO:0000313" key="8">
    <source>
        <dbReference type="EMBL" id="KAJ3448730.1"/>
    </source>
</evidence>
<dbReference type="SUPFAM" id="SSF75632">
    <property type="entry name" value="Cullin homology domain"/>
    <property type="match status" value="1"/>
</dbReference>
<dbReference type="FunFam" id="1.20.1310.10:FF:000001">
    <property type="entry name" value="Cullin 3"/>
    <property type="match status" value="1"/>
</dbReference>
<dbReference type="GO" id="GO:0006511">
    <property type="term" value="P:ubiquitin-dependent protein catabolic process"/>
    <property type="evidence" value="ECO:0007669"/>
    <property type="project" value="InterPro"/>
</dbReference>
<keyword evidence="3" id="KW-0833">Ubl conjugation pathway</keyword>
<evidence type="ECO:0000313" key="9">
    <source>
        <dbReference type="Proteomes" id="UP001146793"/>
    </source>
</evidence>
<keyword evidence="2" id="KW-1017">Isopeptide bond</keyword>
<evidence type="ECO:0000256" key="5">
    <source>
        <dbReference type="PROSITE-ProRule" id="PRU00330"/>
    </source>
</evidence>
<evidence type="ECO:0000256" key="4">
    <source>
        <dbReference type="ARBA" id="ARBA00022843"/>
    </source>
</evidence>
<dbReference type="Pfam" id="PF26557">
    <property type="entry name" value="Cullin_AB"/>
    <property type="match status" value="1"/>
</dbReference>
<keyword evidence="4" id="KW-0832">Ubl conjugation</keyword>
<gene>
    <name evidence="8" type="ORF">M0812_01213</name>
</gene>
<dbReference type="FunFam" id="1.20.1310.10:FF:000019">
    <property type="entry name" value="Cullin 1"/>
    <property type="match status" value="1"/>
</dbReference>
<protein>
    <submittedName>
        <fullName evidence="8">Cullin-1</fullName>
    </submittedName>
</protein>
<reference evidence="8" key="1">
    <citation type="submission" date="2022-08" db="EMBL/GenBank/DDBJ databases">
        <title>Novel sulphate-reducing endosymbionts in the free-living metamonad Anaeramoeba.</title>
        <authorList>
            <person name="Jerlstrom-Hultqvist J."/>
            <person name="Cepicka I."/>
            <person name="Gallot-Lavallee L."/>
            <person name="Salas-Leiva D."/>
            <person name="Curtis B.A."/>
            <person name="Zahonova K."/>
            <person name="Pipaliya S."/>
            <person name="Dacks J."/>
            <person name="Roger A.J."/>
        </authorList>
    </citation>
    <scope>NUCLEOTIDE SEQUENCE</scope>
    <source>
        <strain evidence="8">Busselton2</strain>
    </source>
</reference>
<dbReference type="Pfam" id="PF00888">
    <property type="entry name" value="Cullin"/>
    <property type="match status" value="1"/>
</dbReference>
<feature type="domain" description="Cullin family profile" evidence="7">
    <location>
        <begin position="261"/>
        <end position="490"/>
    </location>
</feature>
<dbReference type="InterPro" id="IPR019559">
    <property type="entry name" value="Cullin_neddylation_domain"/>
</dbReference>
<dbReference type="SUPFAM" id="SSF46785">
    <property type="entry name" value="Winged helix' DNA-binding domain"/>
    <property type="match status" value="1"/>
</dbReference>
<evidence type="ECO:0000256" key="3">
    <source>
        <dbReference type="ARBA" id="ARBA00022786"/>
    </source>
</evidence>
<dbReference type="EMBL" id="JANTQA010000015">
    <property type="protein sequence ID" value="KAJ3448730.1"/>
    <property type="molecule type" value="Genomic_DNA"/>
</dbReference>
<dbReference type="InterPro" id="IPR036317">
    <property type="entry name" value="Cullin_homology_sf"/>
</dbReference>
<sequence length="615" mass="72888">MENEKENWKELHLVIFNNITFKPLKNKVLSAMLQLIKNERHGEHVDRQLMKRICDIYVALGQTRNPEGTLEVYHEEFEAPFFKDTDLFYSREASKILSENKLSQYMIKAEARIDEELLRINSYLHPSTKRVLMEKCIVSLVVKKLKILFLEFEALIMNNKTWILRMYKLLSRIENGLQSLMETFEKHILQMELDQLEEIKQTAPKKPRQYVEVMLGVYKKYYRVVESAFEKDYGFFTALNKACQRFMNQNPVSEMDNSQSTSSELCARYCNLLLKKSDKIPEESQLEEFFDDLIVIFKYLVDKDVFLNFYFKMLANRLINKTSVSVEAERSMISKLRFVCVFGYFHNFEEMLKDIKVSRDMNEKFKGSLKEREITLPFDFEITVATTGFWPFSIPSTKFVIPGIIEGCVFRFSVYCRNFNDRRKLNWLHQLSTGELTTKILDINYIFCVSIYQMSLLLLFNEKVEIKFEEIQENSKLSDEFLECILAILVKKNILLATKKVHQEGTIYKVDNSYKNKRRKVQLNISMPIKKNRESQVIYNQIEEERNMLIQASINRIMMSNRSLTHEALIAEIAYHLKGKFEPNIKTIKKCIDLLIDKEFFERVEGRKVIYNYLN</sequence>
<dbReference type="InterPro" id="IPR036390">
    <property type="entry name" value="WH_DNA-bd_sf"/>
</dbReference>
<dbReference type="Proteomes" id="UP001146793">
    <property type="component" value="Unassembled WGS sequence"/>
</dbReference>
<comment type="similarity">
    <text evidence="1 5 6">Belongs to the cullin family.</text>
</comment>
<dbReference type="Pfam" id="PF10557">
    <property type="entry name" value="Cullin_Nedd8"/>
    <property type="match status" value="1"/>
</dbReference>
<dbReference type="InterPro" id="IPR016158">
    <property type="entry name" value="Cullin_homology"/>
</dbReference>
<dbReference type="SUPFAM" id="SSF74788">
    <property type="entry name" value="Cullin repeat-like"/>
    <property type="match status" value="1"/>
</dbReference>
<dbReference type="FunFam" id="1.10.10.10:FF:000014">
    <property type="entry name" value="Cullin 1"/>
    <property type="match status" value="1"/>
</dbReference>
<name>A0AAV8A559_9EUKA</name>
<dbReference type="InterPro" id="IPR059120">
    <property type="entry name" value="Cullin-like_AB"/>
</dbReference>
<evidence type="ECO:0000259" key="7">
    <source>
        <dbReference type="PROSITE" id="PS50069"/>
    </source>
</evidence>
<dbReference type="Gene3D" id="1.10.10.10">
    <property type="entry name" value="Winged helix-like DNA-binding domain superfamily/Winged helix DNA-binding domain"/>
    <property type="match status" value="1"/>
</dbReference>
<evidence type="ECO:0000256" key="6">
    <source>
        <dbReference type="RuleBase" id="RU003829"/>
    </source>
</evidence>
<proteinExistence type="inferred from homology"/>
<organism evidence="8 9">
    <name type="scientific">Anaeramoeba flamelloides</name>
    <dbReference type="NCBI Taxonomy" id="1746091"/>
    <lineage>
        <taxon>Eukaryota</taxon>
        <taxon>Metamonada</taxon>
        <taxon>Anaeramoebidae</taxon>
        <taxon>Anaeramoeba</taxon>
    </lineage>
</organism>
<dbReference type="InterPro" id="IPR016159">
    <property type="entry name" value="Cullin_repeat-like_dom_sf"/>
</dbReference>
<dbReference type="PROSITE" id="PS50069">
    <property type="entry name" value="CULLIN_2"/>
    <property type="match status" value="1"/>
</dbReference>
<dbReference type="Gene3D" id="3.30.230.130">
    <property type="entry name" value="Cullin, Chain C, Domain 2"/>
    <property type="match status" value="1"/>
</dbReference>
<dbReference type="SMART" id="SM00182">
    <property type="entry name" value="CULLIN"/>
    <property type="match status" value="1"/>
</dbReference>
<dbReference type="PANTHER" id="PTHR11932">
    <property type="entry name" value="CULLIN"/>
    <property type="match status" value="1"/>
</dbReference>
<evidence type="ECO:0000256" key="2">
    <source>
        <dbReference type="ARBA" id="ARBA00022499"/>
    </source>
</evidence>
<dbReference type="Gene3D" id="1.20.1310.10">
    <property type="entry name" value="Cullin Repeats"/>
    <property type="match status" value="3"/>
</dbReference>
<dbReference type="AlphaFoldDB" id="A0AAV8A559"/>